<dbReference type="EC" id="2.7.7.65" evidence="2"/>
<accession>A0A5C4RTN4</accession>
<gene>
    <name evidence="6" type="ORF">E1B00_11610</name>
</gene>
<feature type="transmembrane region" description="Helical" evidence="4">
    <location>
        <begin position="141"/>
        <end position="158"/>
    </location>
</feature>
<protein>
    <recommendedName>
        <fullName evidence="2">diguanylate cyclase</fullName>
        <ecNumber evidence="2">2.7.7.65</ecNumber>
    </recommendedName>
</protein>
<organism evidence="6 7">
    <name type="scientific">Arenimonas terrae</name>
    <dbReference type="NCBI Taxonomy" id="2546226"/>
    <lineage>
        <taxon>Bacteria</taxon>
        <taxon>Pseudomonadati</taxon>
        <taxon>Pseudomonadota</taxon>
        <taxon>Gammaproteobacteria</taxon>
        <taxon>Lysobacterales</taxon>
        <taxon>Lysobacteraceae</taxon>
        <taxon>Arenimonas</taxon>
    </lineage>
</organism>
<dbReference type="SMART" id="SM00267">
    <property type="entry name" value="GGDEF"/>
    <property type="match status" value="1"/>
</dbReference>
<dbReference type="Gene3D" id="3.30.70.270">
    <property type="match status" value="1"/>
</dbReference>
<feature type="transmembrane region" description="Helical" evidence="4">
    <location>
        <begin position="50"/>
        <end position="68"/>
    </location>
</feature>
<dbReference type="GO" id="GO:0043709">
    <property type="term" value="P:cell adhesion involved in single-species biofilm formation"/>
    <property type="evidence" value="ECO:0007669"/>
    <property type="project" value="TreeGrafter"/>
</dbReference>
<comment type="catalytic activity">
    <reaction evidence="3">
        <text>2 GTP = 3',3'-c-di-GMP + 2 diphosphate</text>
        <dbReference type="Rhea" id="RHEA:24898"/>
        <dbReference type="ChEBI" id="CHEBI:33019"/>
        <dbReference type="ChEBI" id="CHEBI:37565"/>
        <dbReference type="ChEBI" id="CHEBI:58805"/>
        <dbReference type="EC" id="2.7.7.65"/>
    </reaction>
</comment>
<feature type="domain" description="GGDEF" evidence="5">
    <location>
        <begin position="238"/>
        <end position="373"/>
    </location>
</feature>
<dbReference type="PROSITE" id="PS50887">
    <property type="entry name" value="GGDEF"/>
    <property type="match status" value="1"/>
</dbReference>
<name>A0A5C4RTN4_9GAMM</name>
<feature type="transmembrane region" description="Helical" evidence="4">
    <location>
        <begin position="24"/>
        <end position="44"/>
    </location>
</feature>
<evidence type="ECO:0000313" key="6">
    <source>
        <dbReference type="EMBL" id="TNJ33967.1"/>
    </source>
</evidence>
<dbReference type="Pfam" id="PF00990">
    <property type="entry name" value="GGDEF"/>
    <property type="match status" value="1"/>
</dbReference>
<evidence type="ECO:0000256" key="4">
    <source>
        <dbReference type="SAM" id="Phobius"/>
    </source>
</evidence>
<sequence length="373" mass="40765">MEEGGGDDARLRLIREVADTRQRVLLGGVFYLAGWAVVGGFASVYSDHPVAGGLIAAAFLVLAALRFVMRAPSSEQPAALQAAWLDRQWTVVLATSALWGAVLSWALLDPAFEPARPAALLCSIAYATAYAHNFSMRRERALLGIALIYLPAPVLLALDRDALAITVTMAVYLVYVVLILFRSHREYEHRLDMDEALRHQRDQYEQLSRTDPLTGLANRRHFSGVLERRSADAQGSRSPMTLLVLDIDHFKRINDDHGHEAGDVCLARFAERMRELFVSPDAHLARLGGEEFAVLLPGVSTGEAAGVAEAFRRSLAERPLRLREGPIGVSVSIGVAGADGRSPADGAELYRAADRAMYRAKAEGRDRVRIDGA</sequence>
<dbReference type="InterPro" id="IPR000160">
    <property type="entry name" value="GGDEF_dom"/>
</dbReference>
<dbReference type="GO" id="GO:1902201">
    <property type="term" value="P:negative regulation of bacterial-type flagellum-dependent cell motility"/>
    <property type="evidence" value="ECO:0007669"/>
    <property type="project" value="TreeGrafter"/>
</dbReference>
<dbReference type="SUPFAM" id="SSF55073">
    <property type="entry name" value="Nucleotide cyclase"/>
    <property type="match status" value="1"/>
</dbReference>
<evidence type="ECO:0000256" key="3">
    <source>
        <dbReference type="ARBA" id="ARBA00034247"/>
    </source>
</evidence>
<dbReference type="RefSeq" id="WP_139448902.1">
    <property type="nucleotide sequence ID" value="NZ_SMDR01000002.1"/>
</dbReference>
<reference evidence="6 7" key="1">
    <citation type="submission" date="2019-03" db="EMBL/GenBank/DDBJ databases">
        <title>Arenimonas daejeonensis sp. nov., isolated from compost.</title>
        <authorList>
            <person name="Jeon C.O."/>
        </authorList>
    </citation>
    <scope>NUCLEOTIDE SEQUENCE [LARGE SCALE GENOMIC DNA]</scope>
    <source>
        <strain evidence="6 7">R29</strain>
    </source>
</reference>
<comment type="cofactor">
    <cofactor evidence="1">
        <name>Mg(2+)</name>
        <dbReference type="ChEBI" id="CHEBI:18420"/>
    </cofactor>
</comment>
<proteinExistence type="predicted"/>
<dbReference type="PANTHER" id="PTHR45138:SF9">
    <property type="entry name" value="DIGUANYLATE CYCLASE DGCM-RELATED"/>
    <property type="match status" value="1"/>
</dbReference>
<dbReference type="NCBIfam" id="TIGR00254">
    <property type="entry name" value="GGDEF"/>
    <property type="match status" value="1"/>
</dbReference>
<feature type="transmembrane region" description="Helical" evidence="4">
    <location>
        <begin position="164"/>
        <end position="181"/>
    </location>
</feature>
<dbReference type="InterPro" id="IPR043128">
    <property type="entry name" value="Rev_trsase/Diguanyl_cyclase"/>
</dbReference>
<dbReference type="Proteomes" id="UP000305760">
    <property type="component" value="Unassembled WGS sequence"/>
</dbReference>
<evidence type="ECO:0000256" key="1">
    <source>
        <dbReference type="ARBA" id="ARBA00001946"/>
    </source>
</evidence>
<feature type="transmembrane region" description="Helical" evidence="4">
    <location>
        <begin position="114"/>
        <end position="134"/>
    </location>
</feature>
<evidence type="ECO:0000256" key="2">
    <source>
        <dbReference type="ARBA" id="ARBA00012528"/>
    </source>
</evidence>
<dbReference type="InterPro" id="IPR029787">
    <property type="entry name" value="Nucleotide_cyclase"/>
</dbReference>
<comment type="caution">
    <text evidence="6">The sequence shown here is derived from an EMBL/GenBank/DDBJ whole genome shotgun (WGS) entry which is preliminary data.</text>
</comment>
<dbReference type="InterPro" id="IPR050469">
    <property type="entry name" value="Diguanylate_Cyclase"/>
</dbReference>
<keyword evidence="4" id="KW-0812">Transmembrane</keyword>
<dbReference type="AlphaFoldDB" id="A0A5C4RTN4"/>
<keyword evidence="4" id="KW-1133">Transmembrane helix</keyword>
<keyword evidence="4" id="KW-0472">Membrane</keyword>
<dbReference type="FunFam" id="3.30.70.270:FF:000001">
    <property type="entry name" value="Diguanylate cyclase domain protein"/>
    <property type="match status" value="1"/>
</dbReference>
<dbReference type="EMBL" id="SMDR01000002">
    <property type="protein sequence ID" value="TNJ33967.1"/>
    <property type="molecule type" value="Genomic_DNA"/>
</dbReference>
<keyword evidence="7" id="KW-1185">Reference proteome</keyword>
<dbReference type="GO" id="GO:0052621">
    <property type="term" value="F:diguanylate cyclase activity"/>
    <property type="evidence" value="ECO:0007669"/>
    <property type="project" value="UniProtKB-EC"/>
</dbReference>
<dbReference type="OrthoDB" id="9803824at2"/>
<dbReference type="GO" id="GO:0005886">
    <property type="term" value="C:plasma membrane"/>
    <property type="evidence" value="ECO:0007669"/>
    <property type="project" value="TreeGrafter"/>
</dbReference>
<dbReference type="CDD" id="cd01949">
    <property type="entry name" value="GGDEF"/>
    <property type="match status" value="1"/>
</dbReference>
<feature type="transmembrane region" description="Helical" evidence="4">
    <location>
        <begin position="89"/>
        <end position="108"/>
    </location>
</feature>
<evidence type="ECO:0000259" key="5">
    <source>
        <dbReference type="PROSITE" id="PS50887"/>
    </source>
</evidence>
<dbReference type="PANTHER" id="PTHR45138">
    <property type="entry name" value="REGULATORY COMPONENTS OF SENSORY TRANSDUCTION SYSTEM"/>
    <property type="match status" value="1"/>
</dbReference>
<evidence type="ECO:0000313" key="7">
    <source>
        <dbReference type="Proteomes" id="UP000305760"/>
    </source>
</evidence>